<dbReference type="CDD" id="cd05233">
    <property type="entry name" value="SDR_c"/>
    <property type="match status" value="1"/>
</dbReference>
<keyword evidence="5" id="KW-1185">Reference proteome</keyword>
<dbReference type="PANTHER" id="PTHR42879">
    <property type="entry name" value="3-OXOACYL-(ACYL-CARRIER-PROTEIN) REDUCTASE"/>
    <property type="match status" value="1"/>
</dbReference>
<comment type="catalytic activity">
    <reaction evidence="2">
        <text>2,5-dichlorocyclohexa-2,5-dien-1,4-diol + NAD(+) = 2,5-dichlorohydroquinone + NADH + H(+)</text>
        <dbReference type="Rhea" id="RHEA:15741"/>
        <dbReference type="ChEBI" id="CHEBI:15378"/>
        <dbReference type="ChEBI" id="CHEBI:27545"/>
        <dbReference type="ChEBI" id="CHEBI:28975"/>
        <dbReference type="ChEBI" id="CHEBI:57540"/>
        <dbReference type="ChEBI" id="CHEBI:57945"/>
    </reaction>
</comment>
<reference evidence="4 5" key="1">
    <citation type="submission" date="2020-08" db="EMBL/GenBank/DDBJ databases">
        <title>Genomic Encyclopedia of Type Strains, Phase IV (KMG-IV): sequencing the most valuable type-strain genomes for metagenomic binning, comparative biology and taxonomic classification.</title>
        <authorList>
            <person name="Goeker M."/>
        </authorList>
    </citation>
    <scope>NUCLEOTIDE SEQUENCE [LARGE SCALE GENOMIC DNA]</scope>
    <source>
        <strain evidence="4 5">DSM 25079</strain>
    </source>
</reference>
<dbReference type="PRINTS" id="PR00080">
    <property type="entry name" value="SDRFAMILY"/>
</dbReference>
<dbReference type="EMBL" id="JACIJC010000001">
    <property type="protein sequence ID" value="MBB5684806.1"/>
    <property type="molecule type" value="Genomic_DNA"/>
</dbReference>
<evidence type="ECO:0000313" key="5">
    <source>
        <dbReference type="Proteomes" id="UP000549617"/>
    </source>
</evidence>
<dbReference type="Proteomes" id="UP000549617">
    <property type="component" value="Unassembled WGS sequence"/>
</dbReference>
<dbReference type="SUPFAM" id="SSF51735">
    <property type="entry name" value="NAD(P)-binding Rossmann-fold domains"/>
    <property type="match status" value="1"/>
</dbReference>
<proteinExistence type="inferred from homology"/>
<dbReference type="InterPro" id="IPR002347">
    <property type="entry name" value="SDR_fam"/>
</dbReference>
<evidence type="ECO:0000313" key="4">
    <source>
        <dbReference type="EMBL" id="MBB5684806.1"/>
    </source>
</evidence>
<dbReference type="PROSITE" id="PS00061">
    <property type="entry name" value="ADH_SHORT"/>
    <property type="match status" value="1"/>
</dbReference>
<sequence>MAVVASGALAKAKLVSDAIVALSGKARPYAADVRQPDQIQALVAQVEQDLGPIDILINSAGVYFPTLIGETEEADFDRMVDVNLKGTFFTINAIAPGMKARGRGRIVNVASVAGVRGSPRFPLYSATKASIIMLTKALAADLAPHGVHINAIAPGNTATALNLSERQDPANAELMKSKAAATPSKRVYSPPEEMAAAIYFLVSGEMNAMYGATMLLDEGLSSCV</sequence>
<keyword evidence="4" id="KW-0560">Oxidoreductase</keyword>
<dbReference type="AlphaFoldDB" id="A0A7W9AFZ5"/>
<organism evidence="4 5">
    <name type="scientific">Sphingobium boeckii</name>
    <dbReference type="NCBI Taxonomy" id="1082345"/>
    <lineage>
        <taxon>Bacteria</taxon>
        <taxon>Pseudomonadati</taxon>
        <taxon>Pseudomonadota</taxon>
        <taxon>Alphaproteobacteria</taxon>
        <taxon>Sphingomonadales</taxon>
        <taxon>Sphingomonadaceae</taxon>
        <taxon>Sphingobium</taxon>
    </lineage>
</organism>
<dbReference type="GO" id="GO:0004316">
    <property type="term" value="F:3-oxoacyl-[acyl-carrier-protein] reductase (NADPH) activity"/>
    <property type="evidence" value="ECO:0007669"/>
    <property type="project" value="UniProtKB-EC"/>
</dbReference>
<dbReference type="Pfam" id="PF00106">
    <property type="entry name" value="adh_short"/>
    <property type="match status" value="1"/>
</dbReference>
<dbReference type="EC" id="1.1.1.100" evidence="4"/>
<accession>A0A7W9AFZ5</accession>
<dbReference type="InterPro" id="IPR050259">
    <property type="entry name" value="SDR"/>
</dbReference>
<gene>
    <name evidence="4" type="ORF">FHS49_000797</name>
</gene>
<comment type="similarity">
    <text evidence="1 3">Belongs to the short-chain dehydrogenases/reductases (SDR) family.</text>
</comment>
<name>A0A7W9AFZ5_9SPHN</name>
<dbReference type="PANTHER" id="PTHR42879:SF2">
    <property type="entry name" value="3-OXOACYL-[ACYL-CARRIER-PROTEIN] REDUCTASE FABG"/>
    <property type="match status" value="1"/>
</dbReference>
<dbReference type="GO" id="GO:0032787">
    <property type="term" value="P:monocarboxylic acid metabolic process"/>
    <property type="evidence" value="ECO:0007669"/>
    <property type="project" value="UniProtKB-ARBA"/>
</dbReference>
<dbReference type="InterPro" id="IPR020904">
    <property type="entry name" value="Sc_DH/Rdtase_CS"/>
</dbReference>
<evidence type="ECO:0000256" key="2">
    <source>
        <dbReference type="ARBA" id="ARBA00051383"/>
    </source>
</evidence>
<evidence type="ECO:0000256" key="1">
    <source>
        <dbReference type="ARBA" id="ARBA00006484"/>
    </source>
</evidence>
<dbReference type="FunFam" id="3.40.50.720:FF:000084">
    <property type="entry name" value="Short-chain dehydrogenase reductase"/>
    <property type="match status" value="1"/>
</dbReference>
<dbReference type="PRINTS" id="PR00081">
    <property type="entry name" value="GDHRDH"/>
</dbReference>
<comment type="caution">
    <text evidence="4">The sequence shown here is derived from an EMBL/GenBank/DDBJ whole genome shotgun (WGS) entry which is preliminary data.</text>
</comment>
<protein>
    <submittedName>
        <fullName evidence="4">3-oxoacyl-[acyl-carrier protein] reductase</fullName>
        <ecNumber evidence="4">1.1.1.100</ecNumber>
    </submittedName>
</protein>
<dbReference type="Gene3D" id="3.40.50.720">
    <property type="entry name" value="NAD(P)-binding Rossmann-like Domain"/>
    <property type="match status" value="1"/>
</dbReference>
<dbReference type="InterPro" id="IPR036291">
    <property type="entry name" value="NAD(P)-bd_dom_sf"/>
</dbReference>
<evidence type="ECO:0000256" key="3">
    <source>
        <dbReference type="RuleBase" id="RU000363"/>
    </source>
</evidence>